<evidence type="ECO:0000256" key="1">
    <source>
        <dbReference type="SAM" id="MobiDB-lite"/>
    </source>
</evidence>
<proteinExistence type="predicted"/>
<evidence type="ECO:0000313" key="3">
    <source>
        <dbReference type="Proteomes" id="UP000515135"/>
    </source>
</evidence>
<evidence type="ECO:0000313" key="4">
    <source>
        <dbReference type="RefSeq" id="XP_019628992.1"/>
    </source>
</evidence>
<feature type="region of interest" description="Disordered" evidence="1">
    <location>
        <begin position="225"/>
        <end position="245"/>
    </location>
</feature>
<dbReference type="AlphaFoldDB" id="A0A6P4ZD07"/>
<feature type="compositionally biased region" description="Polar residues" evidence="1">
    <location>
        <begin position="1"/>
        <end position="14"/>
    </location>
</feature>
<accession>A0A6P4ZD07</accession>
<name>A0A6P4ZD07_BRABE</name>
<dbReference type="KEGG" id="bbel:109473541"/>
<dbReference type="RefSeq" id="XP_019628992.1">
    <property type="nucleotide sequence ID" value="XM_019773433.1"/>
</dbReference>
<gene>
    <name evidence="4" type="primary">LOC109473541</name>
</gene>
<organism evidence="3 4">
    <name type="scientific">Branchiostoma belcheri</name>
    <name type="common">Amphioxus</name>
    <dbReference type="NCBI Taxonomy" id="7741"/>
    <lineage>
        <taxon>Eukaryota</taxon>
        <taxon>Metazoa</taxon>
        <taxon>Chordata</taxon>
        <taxon>Cephalochordata</taxon>
        <taxon>Leptocardii</taxon>
        <taxon>Amphioxiformes</taxon>
        <taxon>Branchiostomatidae</taxon>
        <taxon>Branchiostoma</taxon>
    </lineage>
</organism>
<keyword evidence="2" id="KW-1133">Transmembrane helix</keyword>
<keyword evidence="2" id="KW-0812">Transmembrane</keyword>
<dbReference type="OrthoDB" id="10515182at2759"/>
<sequence length="302" mass="31941">MITSEPPTTMITSEPPTTMITSAPPTTMITSAPPTTMTTSAPLTTIESSAQPTNIATSSQVASIFTAPTTTLDSFLLTTTDRPFVNASTATMTISSAVSKISNLTESTFKISSSTPAVSSVTGNFTRSPTTVRPGSNTYVTITGPQQTSLAQTLPARSSVLPPISTTGHNVTKESPGPVNNIPAIAAGAAVGAALLLTAIILACLFLLLPLLKARPVSMDIYGDEEQPVQKKKRKRPRKPFSPPPVLADLYKDQANIFTHHGGGVFFPSRYNPPKEVKGLYQIDSHFKGRPVTVTIPVFNTK</sequence>
<feature type="region of interest" description="Disordered" evidence="1">
    <location>
        <begin position="1"/>
        <end position="40"/>
    </location>
</feature>
<dbReference type="Proteomes" id="UP000515135">
    <property type="component" value="Unplaced"/>
</dbReference>
<protein>
    <submittedName>
        <fullName evidence="4">Mucin-5AC-like</fullName>
    </submittedName>
</protein>
<evidence type="ECO:0000256" key="2">
    <source>
        <dbReference type="SAM" id="Phobius"/>
    </source>
</evidence>
<keyword evidence="3" id="KW-1185">Reference proteome</keyword>
<keyword evidence="2" id="KW-0472">Membrane</keyword>
<feature type="transmembrane region" description="Helical" evidence="2">
    <location>
        <begin position="184"/>
        <end position="209"/>
    </location>
</feature>
<dbReference type="GeneID" id="109473541"/>
<feature type="compositionally biased region" description="Low complexity" evidence="1">
    <location>
        <begin position="15"/>
        <end position="40"/>
    </location>
</feature>
<reference evidence="4" key="1">
    <citation type="submission" date="2025-08" db="UniProtKB">
        <authorList>
            <consortium name="RefSeq"/>
        </authorList>
    </citation>
    <scope>IDENTIFICATION</scope>
    <source>
        <tissue evidence="4">Gonad</tissue>
    </source>
</reference>
<feature type="compositionally biased region" description="Basic residues" evidence="1">
    <location>
        <begin position="230"/>
        <end position="239"/>
    </location>
</feature>